<evidence type="ECO:0000313" key="3">
    <source>
        <dbReference type="Proteomes" id="UP000759537"/>
    </source>
</evidence>
<feature type="domain" description="DUF6697" evidence="1">
    <location>
        <begin position="262"/>
        <end position="405"/>
    </location>
</feature>
<comment type="caution">
    <text evidence="2">The sequence shown here is derived from an EMBL/GenBank/DDBJ whole genome shotgun (WGS) entry which is preliminary data.</text>
</comment>
<organism evidence="2 3">
    <name type="scientific">Russula ochroleuca</name>
    <dbReference type="NCBI Taxonomy" id="152965"/>
    <lineage>
        <taxon>Eukaryota</taxon>
        <taxon>Fungi</taxon>
        <taxon>Dikarya</taxon>
        <taxon>Basidiomycota</taxon>
        <taxon>Agaricomycotina</taxon>
        <taxon>Agaricomycetes</taxon>
        <taxon>Russulales</taxon>
        <taxon>Russulaceae</taxon>
        <taxon>Russula</taxon>
    </lineage>
</organism>
<dbReference type="InterPro" id="IPR046520">
    <property type="entry name" value="DUF6697"/>
</dbReference>
<dbReference type="Pfam" id="PF20411">
    <property type="entry name" value="DUF6697"/>
    <property type="match status" value="1"/>
</dbReference>
<gene>
    <name evidence="2" type="ORF">DFH94DRAFT_249555</name>
</gene>
<reference evidence="2" key="1">
    <citation type="submission" date="2019-10" db="EMBL/GenBank/DDBJ databases">
        <authorList>
            <consortium name="DOE Joint Genome Institute"/>
            <person name="Kuo A."/>
            <person name="Miyauchi S."/>
            <person name="Kiss E."/>
            <person name="Drula E."/>
            <person name="Kohler A."/>
            <person name="Sanchez-Garcia M."/>
            <person name="Andreopoulos B."/>
            <person name="Barry K.W."/>
            <person name="Bonito G."/>
            <person name="Buee M."/>
            <person name="Carver A."/>
            <person name="Chen C."/>
            <person name="Cichocki N."/>
            <person name="Clum A."/>
            <person name="Culley D."/>
            <person name="Crous P.W."/>
            <person name="Fauchery L."/>
            <person name="Girlanda M."/>
            <person name="Hayes R."/>
            <person name="Keri Z."/>
            <person name="LaButti K."/>
            <person name="Lipzen A."/>
            <person name="Lombard V."/>
            <person name="Magnuson J."/>
            <person name="Maillard F."/>
            <person name="Morin E."/>
            <person name="Murat C."/>
            <person name="Nolan M."/>
            <person name="Ohm R."/>
            <person name="Pangilinan J."/>
            <person name="Pereira M."/>
            <person name="Perotto S."/>
            <person name="Peter M."/>
            <person name="Riley R."/>
            <person name="Sitrit Y."/>
            <person name="Stielow B."/>
            <person name="Szollosi G."/>
            <person name="Zifcakova L."/>
            <person name="Stursova M."/>
            <person name="Spatafora J.W."/>
            <person name="Tedersoo L."/>
            <person name="Vaario L.-M."/>
            <person name="Yamada A."/>
            <person name="Yan M."/>
            <person name="Wang P."/>
            <person name="Xu J."/>
            <person name="Bruns T."/>
            <person name="Baldrian P."/>
            <person name="Vilgalys R."/>
            <person name="Henrissat B."/>
            <person name="Grigoriev I.V."/>
            <person name="Hibbett D."/>
            <person name="Nagy L.G."/>
            <person name="Martin F.M."/>
        </authorList>
    </citation>
    <scope>NUCLEOTIDE SEQUENCE</scope>
    <source>
        <strain evidence="2">Prilba</strain>
    </source>
</reference>
<evidence type="ECO:0000259" key="1">
    <source>
        <dbReference type="Pfam" id="PF20411"/>
    </source>
</evidence>
<dbReference type="Proteomes" id="UP000759537">
    <property type="component" value="Unassembled WGS sequence"/>
</dbReference>
<keyword evidence="3" id="KW-1185">Reference proteome</keyword>
<dbReference type="EMBL" id="WHVB01000003">
    <property type="protein sequence ID" value="KAF8484810.1"/>
    <property type="molecule type" value="Genomic_DNA"/>
</dbReference>
<accession>A0A9P5N2P4</accession>
<dbReference type="AlphaFoldDB" id="A0A9P5N2P4"/>
<proteinExistence type="predicted"/>
<sequence>MQPLDPFSAAESAIAIQMERMRAAEAVAARDVIAQHLSLACKSIREKSATIDTLRQQNKYLEDILKDHTLAYTPTSFAIAFQSEQPPPAGQEVPCTGPIDEISKAENRAQKEPLSLDTITEEEPPTYEVIEALSQLSISHSKTPEGDTQSTRQDALRFLREATYNTLARVNSPRLDTPNTPTTPKMIVSDLNDLDIKVVADLLGQCPEAEESIRARHAILARLPLPTGIPSNALRPILIPSTYTLQEFLACAVGSLRTALANHRIFQQLTTNWCPEREEHGYLLTPLFKCSTNPRVATAHRWTMDDVIAKLDKPSECFYNKDGKWYYAGVYKAVRLDDLTTREFEQLSSETTQSLIKETLVGRKNVSPQTIYETTQLYLAGALKIACVGLQCIGFNDLLYRTILEQATKCAQTGRWRSPFGFDLCLNLDASLTPRLFSLPGTPVHRPCDIDNANNLAGEFCKTR</sequence>
<name>A0A9P5N2P4_9AGAM</name>
<protein>
    <recommendedName>
        <fullName evidence="1">DUF6697 domain-containing protein</fullName>
    </recommendedName>
</protein>
<reference evidence="2" key="2">
    <citation type="journal article" date="2020" name="Nat. Commun.">
        <title>Large-scale genome sequencing of mycorrhizal fungi provides insights into the early evolution of symbiotic traits.</title>
        <authorList>
            <person name="Miyauchi S."/>
            <person name="Kiss E."/>
            <person name="Kuo A."/>
            <person name="Drula E."/>
            <person name="Kohler A."/>
            <person name="Sanchez-Garcia M."/>
            <person name="Morin E."/>
            <person name="Andreopoulos B."/>
            <person name="Barry K.W."/>
            <person name="Bonito G."/>
            <person name="Buee M."/>
            <person name="Carver A."/>
            <person name="Chen C."/>
            <person name="Cichocki N."/>
            <person name="Clum A."/>
            <person name="Culley D."/>
            <person name="Crous P.W."/>
            <person name="Fauchery L."/>
            <person name="Girlanda M."/>
            <person name="Hayes R.D."/>
            <person name="Keri Z."/>
            <person name="LaButti K."/>
            <person name="Lipzen A."/>
            <person name="Lombard V."/>
            <person name="Magnuson J."/>
            <person name="Maillard F."/>
            <person name="Murat C."/>
            <person name="Nolan M."/>
            <person name="Ohm R.A."/>
            <person name="Pangilinan J."/>
            <person name="Pereira M.F."/>
            <person name="Perotto S."/>
            <person name="Peter M."/>
            <person name="Pfister S."/>
            <person name="Riley R."/>
            <person name="Sitrit Y."/>
            <person name="Stielow J.B."/>
            <person name="Szollosi G."/>
            <person name="Zifcakova L."/>
            <person name="Stursova M."/>
            <person name="Spatafora J.W."/>
            <person name="Tedersoo L."/>
            <person name="Vaario L.M."/>
            <person name="Yamada A."/>
            <person name="Yan M."/>
            <person name="Wang P."/>
            <person name="Xu J."/>
            <person name="Bruns T."/>
            <person name="Baldrian P."/>
            <person name="Vilgalys R."/>
            <person name="Dunand C."/>
            <person name="Henrissat B."/>
            <person name="Grigoriev I.V."/>
            <person name="Hibbett D."/>
            <person name="Nagy L.G."/>
            <person name="Martin F.M."/>
        </authorList>
    </citation>
    <scope>NUCLEOTIDE SEQUENCE</scope>
    <source>
        <strain evidence="2">Prilba</strain>
    </source>
</reference>
<dbReference type="OrthoDB" id="3219211at2759"/>
<evidence type="ECO:0000313" key="2">
    <source>
        <dbReference type="EMBL" id="KAF8484810.1"/>
    </source>
</evidence>